<dbReference type="InterPro" id="IPR007715">
    <property type="entry name" value="Coq4"/>
</dbReference>
<evidence type="ECO:0000256" key="5">
    <source>
        <dbReference type="ARBA" id="ARBA00023239"/>
    </source>
</evidence>
<dbReference type="EMBL" id="CP002500">
    <property type="protein sequence ID" value="AET39233.1"/>
    <property type="molecule type" value="Genomic_DNA"/>
</dbReference>
<evidence type="ECO:0000256" key="6">
    <source>
        <dbReference type="ARBA" id="ARBA00081568"/>
    </source>
</evidence>
<dbReference type="AlphaFoldDB" id="G8JT80"/>
<keyword evidence="5 7" id="KW-0456">Lyase</keyword>
<gene>
    <name evidence="7" type="primary">COQ4</name>
    <name evidence="9" type="ordered locus">Ecym_4156</name>
</gene>
<dbReference type="InterPro" id="IPR027540">
    <property type="entry name" value="Coq4_euk"/>
</dbReference>
<dbReference type="UniPathway" id="UPA00232"/>
<dbReference type="Pfam" id="PF05019">
    <property type="entry name" value="Coq4"/>
    <property type="match status" value="1"/>
</dbReference>
<dbReference type="FunCoup" id="G8JT80">
    <property type="interactions" value="514"/>
</dbReference>
<sequence length="326" mass="38262">MIKVRARPRCSVFQSRRTIVLPTVLNLIFGRESQLADAMAKGVLHNKHEDRAARLKEEQENYSKAYRNSRPMEPRYPLHMPLWPHEKLALFLVALFRTKTDPQNATNVVHIGELTAFTSFLENLKQTMLSTKDGRRILRDRPNISEKDLNMEKLAAYPENSFGRTFYNWLKKENITVDTRMPVQYIDDPTHAYIFQRYRQCHDFYHVVANMPILMEGEVVIKTLEAFNIGVPMAYMAMCFPFIGMKSTERTRLVNSYMPWAIETALTSKPLISVYWEEYLDKDIKELRDYLGIHPLPDLRAAKKEHNRKVKNLKLKYENLQKKHAA</sequence>
<comment type="catalytic activity">
    <reaction evidence="7">
        <text>a 4-hydroxy-3-methoxy-5-(all-trans-polyprenyl)benzoate + H(+) = a 2-methoxy-6-(all-trans-polyprenyl)phenol + CO2</text>
        <dbReference type="Rhea" id="RHEA:81179"/>
        <dbReference type="Rhea" id="RHEA-COMP:9551"/>
        <dbReference type="Rhea" id="RHEA-COMP:10931"/>
        <dbReference type="ChEBI" id="CHEBI:15378"/>
        <dbReference type="ChEBI" id="CHEBI:16526"/>
        <dbReference type="ChEBI" id="CHEBI:62731"/>
        <dbReference type="ChEBI" id="CHEBI:84443"/>
        <dbReference type="EC" id="4.1.1.130"/>
    </reaction>
</comment>
<dbReference type="Proteomes" id="UP000006790">
    <property type="component" value="Chromosome 4"/>
</dbReference>
<evidence type="ECO:0000256" key="2">
    <source>
        <dbReference type="ARBA" id="ARBA00022792"/>
    </source>
</evidence>
<evidence type="ECO:0000313" key="9">
    <source>
        <dbReference type="EMBL" id="AET39233.1"/>
    </source>
</evidence>
<protein>
    <recommendedName>
        <fullName evidence="6">4-hydroxy-3-methoxy-5-polyprenylbenzoate decarboxylase</fullName>
    </recommendedName>
</protein>
<feature type="binding site" evidence="7">
    <location>
        <position position="218"/>
    </location>
    <ligand>
        <name>Zn(2+)</name>
        <dbReference type="ChEBI" id="CHEBI:29105"/>
    </ligand>
</feature>
<accession>G8JT80</accession>
<reference evidence="10" key="1">
    <citation type="journal article" date="2012" name="G3 (Bethesda)">
        <title>Pichia sorbitophila, an interspecies yeast hybrid reveals early steps of genome resolution following polyploidization.</title>
        <authorList>
            <person name="Leh Louis V."/>
            <person name="Despons L."/>
            <person name="Friedrich A."/>
            <person name="Martin T."/>
            <person name="Durrens P."/>
            <person name="Casaregola S."/>
            <person name="Neuveglise C."/>
            <person name="Fairhead C."/>
            <person name="Marck C."/>
            <person name="Cruz J.A."/>
            <person name="Straub M.L."/>
            <person name="Kugler V."/>
            <person name="Sacerdot C."/>
            <person name="Uzunov Z."/>
            <person name="Thierry A."/>
            <person name="Weiss S."/>
            <person name="Bleykasten C."/>
            <person name="De Montigny J."/>
            <person name="Jacques N."/>
            <person name="Jung P."/>
            <person name="Lemaire M."/>
            <person name="Mallet S."/>
            <person name="Morel G."/>
            <person name="Richard G.F."/>
            <person name="Sarkar A."/>
            <person name="Savel G."/>
            <person name="Schacherer J."/>
            <person name="Seret M.L."/>
            <person name="Talla E."/>
            <person name="Samson G."/>
            <person name="Jubin C."/>
            <person name="Poulain J."/>
            <person name="Vacherie B."/>
            <person name="Barbe V."/>
            <person name="Pelletier E."/>
            <person name="Sherman D.J."/>
            <person name="Westhof E."/>
            <person name="Weissenbach J."/>
            <person name="Baret P.V."/>
            <person name="Wincker P."/>
            <person name="Gaillardin C."/>
            <person name="Dujon B."/>
            <person name="Souciet J.L."/>
        </authorList>
    </citation>
    <scope>NUCLEOTIDE SEQUENCE [LARGE SCALE GENOMIC DNA]</scope>
    <source>
        <strain evidence="10">CBS 270.75 / DBVPG 7215 / KCTC 17166 / NRRL Y-17582</strain>
    </source>
</reference>
<evidence type="ECO:0000313" key="10">
    <source>
        <dbReference type="Proteomes" id="UP000006790"/>
    </source>
</evidence>
<evidence type="ECO:0000256" key="1">
    <source>
        <dbReference type="ARBA" id="ARBA00022688"/>
    </source>
</evidence>
<organism evidence="9 10">
    <name type="scientific">Eremothecium cymbalariae (strain CBS 270.75 / DBVPG 7215 / KCTC 17166 / NRRL Y-17582)</name>
    <name type="common">Yeast</name>
    <dbReference type="NCBI Taxonomy" id="931890"/>
    <lineage>
        <taxon>Eukaryota</taxon>
        <taxon>Fungi</taxon>
        <taxon>Dikarya</taxon>
        <taxon>Ascomycota</taxon>
        <taxon>Saccharomycotina</taxon>
        <taxon>Saccharomycetes</taxon>
        <taxon>Saccharomycetales</taxon>
        <taxon>Saccharomycetaceae</taxon>
        <taxon>Eremothecium</taxon>
    </lineage>
</organism>
<dbReference type="OrthoDB" id="4249at2759"/>
<dbReference type="HOGENOM" id="CLU_061241_0_2_1"/>
<dbReference type="RefSeq" id="XP_003646050.1">
    <property type="nucleotide sequence ID" value="XM_003646002.1"/>
</dbReference>
<name>G8JT80_ERECY</name>
<dbReference type="OMA" id="YYERHFH"/>
<keyword evidence="1 7" id="KW-0831">Ubiquinone biosynthesis</keyword>
<evidence type="ECO:0000256" key="7">
    <source>
        <dbReference type="HAMAP-Rule" id="MF_03111"/>
    </source>
</evidence>
<keyword evidence="3 7" id="KW-0496">Mitochondrion</keyword>
<comment type="pathway">
    <text evidence="7">Cofactor biosynthesis; ubiquinone biosynthesis.</text>
</comment>
<comment type="cofactor">
    <cofactor evidence="7">
        <name>Zn(2+)</name>
        <dbReference type="ChEBI" id="CHEBI:29105"/>
    </cofactor>
</comment>
<keyword evidence="4 7" id="KW-0472">Membrane</keyword>
<dbReference type="GeneID" id="11472431"/>
<comment type="similarity">
    <text evidence="7">Belongs to the COQ4 family.</text>
</comment>
<feature type="binding site" evidence="7">
    <location>
        <position position="206"/>
    </location>
    <ligand>
        <name>Zn(2+)</name>
        <dbReference type="ChEBI" id="CHEBI:29105"/>
    </ligand>
</feature>
<dbReference type="InParanoid" id="G8JT80"/>
<feature type="binding site" evidence="7">
    <location>
        <position position="202"/>
    </location>
    <ligand>
        <name>Zn(2+)</name>
        <dbReference type="ChEBI" id="CHEBI:29105"/>
    </ligand>
</feature>
<feature type="coiled-coil region" evidence="8">
    <location>
        <begin position="296"/>
        <end position="323"/>
    </location>
</feature>
<dbReference type="PANTHER" id="PTHR12922">
    <property type="entry name" value="UBIQUINONE BIOSYNTHESIS PROTEIN"/>
    <property type="match status" value="1"/>
</dbReference>
<dbReference type="PANTHER" id="PTHR12922:SF7">
    <property type="entry name" value="UBIQUINONE BIOSYNTHESIS PROTEIN COQ4 HOMOLOG, MITOCHONDRIAL"/>
    <property type="match status" value="1"/>
</dbReference>
<dbReference type="eggNOG" id="KOG3244">
    <property type="taxonomic scope" value="Eukaryota"/>
</dbReference>
<comment type="function">
    <text evidence="7">Lyase that catalyzes the C1-decarboxylation of 4-hydroxy-3-methoxy-5-(all-trans-polyprenyl)benzoic acid into 2-methoxy-6-(all-trans-polyprenyl)phenol during ubiquinone biosynthesis.</text>
</comment>
<feature type="binding site" evidence="7">
    <location>
        <position position="203"/>
    </location>
    <ligand>
        <name>Zn(2+)</name>
        <dbReference type="ChEBI" id="CHEBI:29105"/>
    </ligand>
</feature>
<keyword evidence="7" id="KW-0862">Zinc</keyword>
<evidence type="ECO:0000256" key="4">
    <source>
        <dbReference type="ARBA" id="ARBA00023136"/>
    </source>
</evidence>
<evidence type="ECO:0000256" key="3">
    <source>
        <dbReference type="ARBA" id="ARBA00023128"/>
    </source>
</evidence>
<dbReference type="GO" id="GO:0031314">
    <property type="term" value="C:extrinsic component of mitochondrial inner membrane"/>
    <property type="evidence" value="ECO:0007669"/>
    <property type="project" value="UniProtKB-UniRule"/>
</dbReference>
<keyword evidence="8" id="KW-0175">Coiled coil</keyword>
<proteinExistence type="inferred from homology"/>
<dbReference type="HAMAP" id="MF_03111">
    <property type="entry name" value="Coq4"/>
    <property type="match status" value="1"/>
</dbReference>
<keyword evidence="2 7" id="KW-0999">Mitochondrion inner membrane</keyword>
<dbReference type="KEGG" id="erc:Ecym_4156"/>
<dbReference type="GO" id="GO:0120539">
    <property type="term" value="F:4-hydroxy-3-methoxy-5-polyprenylbenzoate decarboxylase activity"/>
    <property type="evidence" value="ECO:0007669"/>
    <property type="project" value="UniProtKB-EC"/>
</dbReference>
<comment type="subunit">
    <text evidence="7">Component of a multi-subunit COQ enzyme complex, composed of at least COQ3, COQ4, COQ5, COQ6, COQ7 and COQ9.</text>
</comment>
<keyword evidence="7" id="KW-0479">Metal-binding</keyword>
<dbReference type="GO" id="GO:0008270">
    <property type="term" value="F:zinc ion binding"/>
    <property type="evidence" value="ECO:0007669"/>
    <property type="project" value="UniProtKB-UniRule"/>
</dbReference>
<evidence type="ECO:0000256" key="8">
    <source>
        <dbReference type="SAM" id="Coils"/>
    </source>
</evidence>
<keyword evidence="10" id="KW-1185">Reference proteome</keyword>
<dbReference type="STRING" id="931890.G8JT80"/>
<comment type="subcellular location">
    <subcellularLocation>
        <location evidence="7">Mitochondrion inner membrane</location>
        <topology evidence="7">Peripheral membrane protein</topology>
        <orientation evidence="7">Matrix side</orientation>
    </subcellularLocation>
</comment>